<keyword evidence="2" id="KW-0813">Transport</keyword>
<comment type="subcellular location">
    <subcellularLocation>
        <location evidence="1">Mitochondrion inner membrane</location>
    </subcellularLocation>
</comment>
<dbReference type="GO" id="GO:0005743">
    <property type="term" value="C:mitochondrial inner membrane"/>
    <property type="evidence" value="ECO:0007669"/>
    <property type="project" value="UniProtKB-SubCell"/>
</dbReference>
<keyword evidence="6" id="KW-0249">Electron transport</keyword>
<evidence type="ECO:0000313" key="9">
    <source>
        <dbReference type="EMBL" id="CUS45521.1"/>
    </source>
</evidence>
<keyword evidence="3" id="KW-0679">Respiratory chain</keyword>
<evidence type="ECO:0000256" key="5">
    <source>
        <dbReference type="ARBA" id="ARBA00022946"/>
    </source>
</evidence>
<organism evidence="9">
    <name type="scientific">hydrothermal vent metagenome</name>
    <dbReference type="NCBI Taxonomy" id="652676"/>
    <lineage>
        <taxon>unclassified sequences</taxon>
        <taxon>metagenomes</taxon>
        <taxon>ecological metagenomes</taxon>
    </lineage>
</organism>
<evidence type="ECO:0000256" key="3">
    <source>
        <dbReference type="ARBA" id="ARBA00022660"/>
    </source>
</evidence>
<sequence length="93" mass="10396">MATARIFQRPKNAMQSGRARTDAWLLEFEPAEAKRPDPLTGWAGSGDTREQVRLGFPTQEAAIAYAEREGLAFTVIAAPERKLKLQAYADNFR</sequence>
<dbReference type="Pfam" id="PF04800">
    <property type="entry name" value="NDUS4"/>
    <property type="match status" value="1"/>
</dbReference>
<evidence type="ECO:0000256" key="4">
    <source>
        <dbReference type="ARBA" id="ARBA00022792"/>
    </source>
</evidence>
<dbReference type="EMBL" id="CZQE01000271">
    <property type="protein sequence ID" value="CUS45521.1"/>
    <property type="molecule type" value="Genomic_DNA"/>
</dbReference>
<dbReference type="InterPro" id="IPR038532">
    <property type="entry name" value="NDUFS4-like_sf"/>
</dbReference>
<dbReference type="PANTHER" id="PTHR12219:SF8">
    <property type="entry name" value="NADH DEHYDROGENASE [UBIQUINONE] IRON-SULFUR PROTEIN 4, MITOCHONDRIAL"/>
    <property type="match status" value="1"/>
</dbReference>
<protein>
    <submittedName>
        <fullName evidence="9">NADH-ubiquinone oxidoreductase-related protein</fullName>
    </submittedName>
</protein>
<evidence type="ECO:0000256" key="7">
    <source>
        <dbReference type="ARBA" id="ARBA00023128"/>
    </source>
</evidence>
<proteinExistence type="predicted"/>
<keyword evidence="8" id="KW-0472">Membrane</keyword>
<keyword evidence="4" id="KW-0999">Mitochondrion inner membrane</keyword>
<evidence type="ECO:0000256" key="2">
    <source>
        <dbReference type="ARBA" id="ARBA00022448"/>
    </source>
</evidence>
<dbReference type="Gene3D" id="3.30.160.190">
    <property type="entry name" value="atu1810 like domain"/>
    <property type="match status" value="1"/>
</dbReference>
<evidence type="ECO:0000256" key="6">
    <source>
        <dbReference type="ARBA" id="ARBA00022982"/>
    </source>
</evidence>
<evidence type="ECO:0000256" key="8">
    <source>
        <dbReference type="ARBA" id="ARBA00023136"/>
    </source>
</evidence>
<dbReference type="GO" id="GO:0022900">
    <property type="term" value="P:electron transport chain"/>
    <property type="evidence" value="ECO:0007669"/>
    <property type="project" value="InterPro"/>
</dbReference>
<accession>A0A160TLS0</accession>
<dbReference type="PANTHER" id="PTHR12219">
    <property type="entry name" value="NADH-UBIQUINONE OXIDOREDUCTASE"/>
    <property type="match status" value="1"/>
</dbReference>
<keyword evidence="7" id="KW-0496">Mitochondrion</keyword>
<reference evidence="9" key="1">
    <citation type="submission" date="2015-10" db="EMBL/GenBank/DDBJ databases">
        <authorList>
            <person name="Gilbert D.G."/>
        </authorList>
    </citation>
    <scope>NUCLEOTIDE SEQUENCE</scope>
</reference>
<dbReference type="InterPro" id="IPR006885">
    <property type="entry name" value="NADH_UbQ_FeS_4_mit-like"/>
</dbReference>
<dbReference type="AlphaFoldDB" id="A0A160TLS0"/>
<gene>
    <name evidence="9" type="ORF">MGWOODY_Smn2751</name>
</gene>
<keyword evidence="5" id="KW-0809">Transit peptide</keyword>
<name>A0A160TLS0_9ZZZZ</name>
<evidence type="ECO:0000256" key="1">
    <source>
        <dbReference type="ARBA" id="ARBA00004273"/>
    </source>
</evidence>
<keyword evidence="9" id="KW-0830">Ubiquinone</keyword>